<dbReference type="PANTHER" id="PTHR45398">
    <property type="match status" value="1"/>
</dbReference>
<dbReference type="Gene3D" id="3.30.559.10">
    <property type="entry name" value="Chloramphenicol acetyltransferase-like domain"/>
    <property type="match status" value="1"/>
</dbReference>
<dbReference type="InterPro" id="IPR036736">
    <property type="entry name" value="ACP-like_sf"/>
</dbReference>
<evidence type="ECO:0000313" key="5">
    <source>
        <dbReference type="Proteomes" id="UP000226080"/>
    </source>
</evidence>
<protein>
    <recommendedName>
        <fullName evidence="3">Carrier domain-containing protein</fullName>
    </recommendedName>
</protein>
<dbReference type="PROSITE" id="PS50075">
    <property type="entry name" value="CARRIER"/>
    <property type="match status" value="1"/>
</dbReference>
<evidence type="ECO:0000313" key="4">
    <source>
        <dbReference type="EMBL" id="PHO19497.1"/>
    </source>
</evidence>
<dbReference type="PANTHER" id="PTHR45398:SF1">
    <property type="entry name" value="ENZYME, PUTATIVE (JCVI)-RELATED"/>
    <property type="match status" value="1"/>
</dbReference>
<accession>A0A2G1DLW3</accession>
<dbReference type="InterPro" id="IPR009081">
    <property type="entry name" value="PP-bd_ACP"/>
</dbReference>
<proteinExistence type="predicted"/>
<dbReference type="Pfam" id="PF00550">
    <property type="entry name" value="PP-binding"/>
    <property type="match status" value="1"/>
</dbReference>
<dbReference type="EMBL" id="PCGW01000066">
    <property type="protein sequence ID" value="PHO19497.1"/>
    <property type="molecule type" value="Genomic_DNA"/>
</dbReference>
<evidence type="ECO:0000256" key="2">
    <source>
        <dbReference type="ARBA" id="ARBA00022553"/>
    </source>
</evidence>
<comment type="caution">
    <text evidence="4">The sequence shown here is derived from an EMBL/GenBank/DDBJ whole genome shotgun (WGS) entry which is preliminary data.</text>
</comment>
<dbReference type="PROSITE" id="PS00012">
    <property type="entry name" value="PHOSPHOPANTETHEINE"/>
    <property type="match status" value="1"/>
</dbReference>
<feature type="domain" description="Carrier" evidence="3">
    <location>
        <begin position="4"/>
        <end position="78"/>
    </location>
</feature>
<dbReference type="InterPro" id="IPR023213">
    <property type="entry name" value="CAT-like_dom_sf"/>
</dbReference>
<dbReference type="InterPro" id="IPR006162">
    <property type="entry name" value="Ppantetheine_attach_site"/>
</dbReference>
<name>A0A2G1DLW3_AGGAC</name>
<organism evidence="4 5">
    <name type="scientific">Aggregatibacter actinomycetemcomitans</name>
    <name type="common">Actinobacillus actinomycetemcomitans</name>
    <name type="synonym">Haemophilus actinomycetemcomitans</name>
    <dbReference type="NCBI Taxonomy" id="714"/>
    <lineage>
        <taxon>Bacteria</taxon>
        <taxon>Pseudomonadati</taxon>
        <taxon>Pseudomonadota</taxon>
        <taxon>Gammaproteobacteria</taxon>
        <taxon>Pasteurellales</taxon>
        <taxon>Pasteurellaceae</taxon>
        <taxon>Aggregatibacter</taxon>
    </lineage>
</organism>
<gene>
    <name evidence="4" type="ORF">CQR80_12090</name>
</gene>
<evidence type="ECO:0000259" key="3">
    <source>
        <dbReference type="PROSITE" id="PS50075"/>
    </source>
</evidence>
<evidence type="ECO:0000256" key="1">
    <source>
        <dbReference type="ARBA" id="ARBA00022450"/>
    </source>
</evidence>
<feature type="non-terminal residue" evidence="4">
    <location>
        <position position="137"/>
    </location>
</feature>
<keyword evidence="2" id="KW-0597">Phosphoprotein</keyword>
<reference evidence="4 5" key="1">
    <citation type="submission" date="2017-10" db="EMBL/GenBank/DDBJ databases">
        <title>Draft genome sequences of Aggregatibacter actinomycetemcomitans strains 310a and 310b.</title>
        <authorList>
            <person name="May A.C."/>
            <person name="Ohta H."/>
            <person name="Maeda H."/>
            <person name="Kokeguchi S."/>
            <person name="Cugini C."/>
        </authorList>
    </citation>
    <scope>NUCLEOTIDE SEQUENCE [LARGE SCALE GENOMIC DNA]</scope>
    <source>
        <strain evidence="4 5">310b</strain>
    </source>
</reference>
<keyword evidence="5" id="KW-1185">Reference proteome</keyword>
<sequence>MHVAPHSELERRIAAIWQDVLKVPQIGVTDNFFELGGDSIISIQVVSRARQAGIRFTPKELFQHQTVQGLASVAQLGEGALLIDQGPVTGDSVLLPIHQAFFDTAIPERHHWNQSVLLKTTQPLNPEYLEHALHALL</sequence>
<dbReference type="SUPFAM" id="SSF47336">
    <property type="entry name" value="ACP-like"/>
    <property type="match status" value="1"/>
</dbReference>
<dbReference type="Proteomes" id="UP000226080">
    <property type="component" value="Unassembled WGS sequence"/>
</dbReference>
<dbReference type="Gene3D" id="1.10.1200.10">
    <property type="entry name" value="ACP-like"/>
    <property type="match status" value="1"/>
</dbReference>
<keyword evidence="1" id="KW-0596">Phosphopantetheine</keyword>